<dbReference type="SUPFAM" id="SSF55961">
    <property type="entry name" value="Bet v1-like"/>
    <property type="match status" value="1"/>
</dbReference>
<dbReference type="OMA" id="ATWTIEY"/>
<organism evidence="2">
    <name type="scientific">Solanum lycopersicum</name>
    <name type="common">Tomato</name>
    <name type="synonym">Lycopersicon esculentum</name>
    <dbReference type="NCBI Taxonomy" id="4081"/>
    <lineage>
        <taxon>Eukaryota</taxon>
        <taxon>Viridiplantae</taxon>
        <taxon>Streptophyta</taxon>
        <taxon>Embryophyta</taxon>
        <taxon>Tracheophyta</taxon>
        <taxon>Spermatophyta</taxon>
        <taxon>Magnoliopsida</taxon>
        <taxon>eudicotyledons</taxon>
        <taxon>Gunneridae</taxon>
        <taxon>Pentapetalae</taxon>
        <taxon>asterids</taxon>
        <taxon>lamiids</taxon>
        <taxon>Solanales</taxon>
        <taxon>Solanaceae</taxon>
        <taxon>Solanoideae</taxon>
        <taxon>Solaneae</taxon>
        <taxon>Solanum</taxon>
        <taxon>Solanum subgen. Lycopersicon</taxon>
    </lineage>
</organism>
<dbReference type="GO" id="GO:0006952">
    <property type="term" value="P:defense response"/>
    <property type="evidence" value="ECO:0007669"/>
    <property type="project" value="InterPro"/>
</dbReference>
<protein>
    <recommendedName>
        <fullName evidence="1">Bet v I/Major latex protein domain-containing protein</fullName>
    </recommendedName>
</protein>
<dbReference type="PANTHER" id="PTHR31907">
    <property type="entry name" value="MLP-LIKE PROTEIN 423"/>
    <property type="match status" value="1"/>
</dbReference>
<name>A0A3Q7FGW4_SOLLC</name>
<dbReference type="InterPro" id="IPR023393">
    <property type="entry name" value="START-like_dom_sf"/>
</dbReference>
<sequence>MGVKGKLIASKEVKCGEHLIHNLFLTNSHHIPYISPSKINHIEINEGEIGKIGTIMNCKYNEDGQEKIIKYVIEAIDHHTNSISRKVIDGDLLELYQSFTFVSSCQNQWATWTIEYEKKIEDTPEPLIFLDFILDMTKDIESHLLKK</sequence>
<dbReference type="OrthoDB" id="1072116at2759"/>
<evidence type="ECO:0000259" key="1">
    <source>
        <dbReference type="SMART" id="SM01037"/>
    </source>
</evidence>
<accession>A0A3Q7FGW4</accession>
<dbReference type="GeneID" id="101254279"/>
<reference evidence="2" key="2">
    <citation type="submission" date="2019-01" db="UniProtKB">
        <authorList>
            <consortium name="EnsemblPlants"/>
        </authorList>
    </citation>
    <scope>IDENTIFICATION</scope>
    <source>
        <strain evidence="2">cv. Heinz 1706</strain>
    </source>
</reference>
<evidence type="ECO:0000313" key="3">
    <source>
        <dbReference type="Proteomes" id="UP000004994"/>
    </source>
</evidence>
<dbReference type="Pfam" id="PF00407">
    <property type="entry name" value="Bet_v_1"/>
    <property type="match status" value="1"/>
</dbReference>
<dbReference type="Proteomes" id="UP000004994">
    <property type="component" value="Chromosome 3"/>
</dbReference>
<dbReference type="Gene3D" id="3.30.530.20">
    <property type="match status" value="1"/>
</dbReference>
<feature type="domain" description="Bet v I/Major latex protein" evidence="1">
    <location>
        <begin position="2"/>
        <end position="147"/>
    </location>
</feature>
<dbReference type="KEGG" id="sly:101254279"/>
<dbReference type="EnsemblPlants" id="Solyc03g044930.2.1">
    <property type="protein sequence ID" value="Solyc03g044930.2.1"/>
    <property type="gene ID" value="Solyc03g044930.2"/>
</dbReference>
<keyword evidence="3" id="KW-1185">Reference proteome</keyword>
<reference evidence="2" key="1">
    <citation type="journal article" date="2012" name="Nature">
        <title>The tomato genome sequence provides insights into fleshy fruit evolution.</title>
        <authorList>
            <consortium name="Tomato Genome Consortium"/>
        </authorList>
    </citation>
    <scope>NUCLEOTIDE SEQUENCE [LARGE SCALE GENOMIC DNA]</scope>
    <source>
        <strain evidence="2">cv. Heinz 1706</strain>
    </source>
</reference>
<dbReference type="InParanoid" id="A0A3Q7FGW4"/>
<proteinExistence type="predicted"/>
<gene>
    <name evidence="2" type="primary">LOC101254279</name>
</gene>
<dbReference type="AlphaFoldDB" id="A0A3Q7FGW4"/>
<dbReference type="InterPro" id="IPR051761">
    <property type="entry name" value="MLP-like_ligand-binding"/>
</dbReference>
<evidence type="ECO:0000313" key="2">
    <source>
        <dbReference type="EnsemblPlants" id="Solyc03g044930.2.1"/>
    </source>
</evidence>
<dbReference type="Gramene" id="Solyc03g044930.2.1">
    <property type="protein sequence ID" value="Solyc03g044930.2.1"/>
    <property type="gene ID" value="Solyc03g044930.2"/>
</dbReference>
<dbReference type="RefSeq" id="XP_004234684.1">
    <property type="nucleotide sequence ID" value="XM_004234636.4"/>
</dbReference>
<dbReference type="STRING" id="4081.A0A3Q7FGW4"/>
<dbReference type="InterPro" id="IPR000916">
    <property type="entry name" value="Bet_v_I/MLP"/>
</dbReference>
<dbReference type="SMART" id="SM01037">
    <property type="entry name" value="Bet_v_1"/>
    <property type="match status" value="1"/>
</dbReference>